<evidence type="ECO:0000256" key="1">
    <source>
        <dbReference type="SAM" id="Phobius"/>
    </source>
</evidence>
<feature type="transmembrane region" description="Helical" evidence="1">
    <location>
        <begin position="154"/>
        <end position="175"/>
    </location>
</feature>
<gene>
    <name evidence="2" type="ORF">NEOLI_005188</name>
</gene>
<keyword evidence="1" id="KW-0812">Transmembrane</keyword>
<evidence type="ECO:0000313" key="2">
    <source>
        <dbReference type="EMBL" id="OLL23354.1"/>
    </source>
</evidence>
<evidence type="ECO:0000313" key="3">
    <source>
        <dbReference type="Proteomes" id="UP000186594"/>
    </source>
</evidence>
<dbReference type="EMBL" id="LXFE01001778">
    <property type="protein sequence ID" value="OLL23354.1"/>
    <property type="molecule type" value="Genomic_DNA"/>
</dbReference>
<protein>
    <submittedName>
        <fullName evidence="2">Uncharacterized protein</fullName>
    </submittedName>
</protein>
<dbReference type="AlphaFoldDB" id="A0A1U7LL28"/>
<keyword evidence="1" id="KW-1133">Transmembrane helix</keyword>
<comment type="caution">
    <text evidence="2">The sequence shown here is derived from an EMBL/GenBank/DDBJ whole genome shotgun (WGS) entry which is preliminary data.</text>
</comment>
<feature type="transmembrane region" description="Helical" evidence="1">
    <location>
        <begin position="41"/>
        <end position="64"/>
    </location>
</feature>
<name>A0A1U7LL28_NEOID</name>
<sequence length="215" mass="24432">MVFRRRLFCDILIKATLILSLIQAGLAIYTGIAGLLDETTFSAILDLSFGVVFFIWSSPVLFIIWKELYVARIVTIVFAASYCILSLFYISFVFILINLLTDVSPENQSCRSTISKRQFKPILSNETHRADAHKQLGLCLAPVKYISNTIIIDIIRVSLQLTFMIVVAVWSVVYVRRMAKLQNEEKDFQFSSPSNRSSSKKQMVVVEGTQFVTVR</sequence>
<feature type="transmembrane region" description="Helical" evidence="1">
    <location>
        <begin position="76"/>
        <end position="97"/>
    </location>
</feature>
<keyword evidence="1" id="KW-0472">Membrane</keyword>
<proteinExistence type="predicted"/>
<organism evidence="2 3">
    <name type="scientific">Neolecta irregularis (strain DAH-3)</name>
    <dbReference type="NCBI Taxonomy" id="1198029"/>
    <lineage>
        <taxon>Eukaryota</taxon>
        <taxon>Fungi</taxon>
        <taxon>Dikarya</taxon>
        <taxon>Ascomycota</taxon>
        <taxon>Taphrinomycotina</taxon>
        <taxon>Neolectales</taxon>
        <taxon>Neolectaceae</taxon>
        <taxon>Neolecta</taxon>
    </lineage>
</organism>
<reference evidence="2 3" key="1">
    <citation type="submission" date="2016-04" db="EMBL/GenBank/DDBJ databases">
        <title>Evolutionary innovation and constraint leading to complex multicellularity in the Ascomycota.</title>
        <authorList>
            <person name="Cisse O."/>
            <person name="Nguyen A."/>
            <person name="Hewitt D.A."/>
            <person name="Jedd G."/>
            <person name="Stajich J.E."/>
        </authorList>
    </citation>
    <scope>NUCLEOTIDE SEQUENCE [LARGE SCALE GENOMIC DNA]</scope>
    <source>
        <strain evidence="2 3">DAH-3</strain>
    </source>
</reference>
<dbReference type="Proteomes" id="UP000186594">
    <property type="component" value="Unassembled WGS sequence"/>
</dbReference>
<accession>A0A1U7LL28</accession>
<keyword evidence="3" id="KW-1185">Reference proteome</keyword>
<feature type="transmembrane region" description="Helical" evidence="1">
    <location>
        <begin position="12"/>
        <end position="35"/>
    </location>
</feature>